<dbReference type="GO" id="GO:0008705">
    <property type="term" value="F:methionine synthase activity"/>
    <property type="evidence" value="ECO:0007669"/>
    <property type="project" value="TreeGrafter"/>
</dbReference>
<evidence type="ECO:0000313" key="5">
    <source>
        <dbReference type="EMBL" id="TDA38128.1"/>
    </source>
</evidence>
<name>A0A523BB23_9CREN</name>
<dbReference type="AlphaFoldDB" id="A0A523BB23"/>
<protein>
    <recommendedName>
        <fullName evidence="7">Cobalamin-binding protein</fullName>
    </recommendedName>
</protein>
<dbReference type="InterPro" id="IPR036724">
    <property type="entry name" value="Cobalamin-bd_sf"/>
</dbReference>
<dbReference type="Pfam" id="PF02310">
    <property type="entry name" value="B12-binding"/>
    <property type="match status" value="1"/>
</dbReference>
<dbReference type="InterPro" id="IPR036594">
    <property type="entry name" value="Meth_synthase_dom"/>
</dbReference>
<dbReference type="SMART" id="SM01018">
    <property type="entry name" value="B12-binding_2"/>
    <property type="match status" value="1"/>
</dbReference>
<feature type="domain" description="B12-binding" evidence="3">
    <location>
        <begin position="88"/>
        <end position="210"/>
    </location>
</feature>
<dbReference type="Pfam" id="PF02607">
    <property type="entry name" value="B12-binding_2"/>
    <property type="match status" value="1"/>
</dbReference>
<dbReference type="GO" id="GO:0005829">
    <property type="term" value="C:cytosol"/>
    <property type="evidence" value="ECO:0007669"/>
    <property type="project" value="TreeGrafter"/>
</dbReference>
<dbReference type="PROSITE" id="PS51337">
    <property type="entry name" value="B12_BINDING_NTER"/>
    <property type="match status" value="1"/>
</dbReference>
<accession>A0A523BB23</accession>
<feature type="domain" description="B12-binding N-terminal" evidence="4">
    <location>
        <begin position="1"/>
        <end position="89"/>
    </location>
</feature>
<dbReference type="InterPro" id="IPR050554">
    <property type="entry name" value="Met_Synthase/Corrinoid"/>
</dbReference>
<dbReference type="PANTHER" id="PTHR45833">
    <property type="entry name" value="METHIONINE SYNTHASE"/>
    <property type="match status" value="1"/>
</dbReference>
<evidence type="ECO:0000313" key="6">
    <source>
        <dbReference type="Proteomes" id="UP000315399"/>
    </source>
</evidence>
<dbReference type="EMBL" id="QNVH01000046">
    <property type="protein sequence ID" value="TDA38128.1"/>
    <property type="molecule type" value="Genomic_DNA"/>
</dbReference>
<dbReference type="GO" id="GO:0050667">
    <property type="term" value="P:homocysteine metabolic process"/>
    <property type="evidence" value="ECO:0007669"/>
    <property type="project" value="TreeGrafter"/>
</dbReference>
<reference evidence="5 6" key="1">
    <citation type="journal article" date="2019" name="Nat. Microbiol.">
        <title>Expanding anaerobic alkane metabolism in the domain of Archaea.</title>
        <authorList>
            <person name="Wang Y."/>
            <person name="Wegener G."/>
            <person name="Hou J."/>
            <person name="Wang F."/>
            <person name="Xiao X."/>
        </authorList>
    </citation>
    <scope>NUCLEOTIDE SEQUENCE [LARGE SCALE GENOMIC DNA]</scope>
    <source>
        <strain evidence="5">WYZ-LMO10</strain>
    </source>
</reference>
<dbReference type="GO" id="GO:0046872">
    <property type="term" value="F:metal ion binding"/>
    <property type="evidence" value="ECO:0007669"/>
    <property type="project" value="UniProtKB-KW"/>
</dbReference>
<evidence type="ECO:0000256" key="2">
    <source>
        <dbReference type="ARBA" id="ARBA00023285"/>
    </source>
</evidence>
<keyword evidence="1" id="KW-0479">Metal-binding</keyword>
<comment type="caution">
    <text evidence="5">The sequence shown here is derived from an EMBL/GenBank/DDBJ whole genome shotgun (WGS) entry which is preliminary data.</text>
</comment>
<sequence>MSKVRLEALKEALIEQDQKKAKDLTEEFLRAGVQPKDIIDVISDGLKLVGDLFERGELFLPEVMRSANAAKASLSVVLPMMVKEKAGEGRGTIAIGSLGPHDIGKTIVSSTLIADGFKVLDMGINVTPGAVEDFLRNNEVDILALSILLTSDIDKCANVIERARKVRSGIKVMVGGAAMSPETARKIKADAYGRDANEAVKIARELTGRR</sequence>
<dbReference type="PROSITE" id="PS51332">
    <property type="entry name" value="B12_BINDING"/>
    <property type="match status" value="1"/>
</dbReference>
<keyword evidence="2" id="KW-0170">Cobalt</keyword>
<dbReference type="InterPro" id="IPR006158">
    <property type="entry name" value="Cobalamin-bd"/>
</dbReference>
<dbReference type="GO" id="GO:0046653">
    <property type="term" value="P:tetrahydrofolate metabolic process"/>
    <property type="evidence" value="ECO:0007669"/>
    <property type="project" value="TreeGrafter"/>
</dbReference>
<evidence type="ECO:0008006" key="7">
    <source>
        <dbReference type="Google" id="ProtNLM"/>
    </source>
</evidence>
<dbReference type="GO" id="GO:0031419">
    <property type="term" value="F:cobalamin binding"/>
    <property type="evidence" value="ECO:0007669"/>
    <property type="project" value="InterPro"/>
</dbReference>
<evidence type="ECO:0000259" key="3">
    <source>
        <dbReference type="PROSITE" id="PS51332"/>
    </source>
</evidence>
<dbReference type="Proteomes" id="UP000315399">
    <property type="component" value="Unassembled WGS sequence"/>
</dbReference>
<dbReference type="Gene3D" id="3.40.50.280">
    <property type="entry name" value="Cobalamin-binding domain"/>
    <property type="match status" value="1"/>
</dbReference>
<evidence type="ECO:0000256" key="1">
    <source>
        <dbReference type="ARBA" id="ARBA00022723"/>
    </source>
</evidence>
<dbReference type="InterPro" id="IPR003759">
    <property type="entry name" value="Cbl-bd_cap"/>
</dbReference>
<dbReference type="SUPFAM" id="SSF52242">
    <property type="entry name" value="Cobalamin (vitamin B12)-binding domain"/>
    <property type="match status" value="1"/>
</dbReference>
<proteinExistence type="predicted"/>
<organism evidence="5 6">
    <name type="scientific">Thermoproteota archaeon</name>
    <dbReference type="NCBI Taxonomy" id="2056631"/>
    <lineage>
        <taxon>Archaea</taxon>
        <taxon>Thermoproteota</taxon>
    </lineage>
</organism>
<dbReference type="PANTHER" id="PTHR45833:SF1">
    <property type="entry name" value="METHIONINE SYNTHASE"/>
    <property type="match status" value="1"/>
</dbReference>
<dbReference type="Gene3D" id="1.10.1240.10">
    <property type="entry name" value="Methionine synthase domain"/>
    <property type="match status" value="1"/>
</dbReference>
<gene>
    <name evidence="5" type="ORF">DSO08_04650</name>
</gene>
<dbReference type="SUPFAM" id="SSF47644">
    <property type="entry name" value="Methionine synthase domain"/>
    <property type="match status" value="1"/>
</dbReference>
<evidence type="ECO:0000259" key="4">
    <source>
        <dbReference type="PROSITE" id="PS51337"/>
    </source>
</evidence>